<feature type="transmembrane region" description="Helical" evidence="1">
    <location>
        <begin position="6"/>
        <end position="24"/>
    </location>
</feature>
<reference evidence="2 3" key="1">
    <citation type="submission" date="2024-09" db="EMBL/GenBank/DDBJ databases">
        <authorList>
            <person name="Sun Q."/>
            <person name="Mori K."/>
        </authorList>
    </citation>
    <scope>NUCLEOTIDE SEQUENCE [LARGE SCALE GENOMIC DNA]</scope>
    <source>
        <strain evidence="2 3">JCM 11411</strain>
    </source>
</reference>
<organism evidence="2 3">
    <name type="scientific">Rhodococcus baikonurensis</name>
    <dbReference type="NCBI Taxonomy" id="172041"/>
    <lineage>
        <taxon>Bacteria</taxon>
        <taxon>Bacillati</taxon>
        <taxon>Actinomycetota</taxon>
        <taxon>Actinomycetes</taxon>
        <taxon>Mycobacteriales</taxon>
        <taxon>Nocardiaceae</taxon>
        <taxon>Rhodococcus</taxon>
        <taxon>Rhodococcus erythropolis group</taxon>
    </lineage>
</organism>
<dbReference type="Proteomes" id="UP001589587">
    <property type="component" value="Unassembled WGS sequence"/>
</dbReference>
<protein>
    <submittedName>
        <fullName evidence="2">Uncharacterized protein</fullName>
    </submittedName>
</protein>
<comment type="caution">
    <text evidence="2">The sequence shown here is derived from an EMBL/GenBank/DDBJ whole genome shotgun (WGS) entry which is preliminary data.</text>
</comment>
<name>A0ABV5XHA1_9NOCA</name>
<keyword evidence="1" id="KW-0472">Membrane</keyword>
<dbReference type="GeneID" id="93800478"/>
<dbReference type="RefSeq" id="WP_256063007.1">
    <property type="nucleotide sequence ID" value="NZ_JBEUOO010000001.1"/>
</dbReference>
<evidence type="ECO:0000313" key="3">
    <source>
        <dbReference type="Proteomes" id="UP001589587"/>
    </source>
</evidence>
<proteinExistence type="predicted"/>
<gene>
    <name evidence="2" type="ORF">ACFFQ6_19365</name>
</gene>
<keyword evidence="1" id="KW-0812">Transmembrane</keyword>
<evidence type="ECO:0000256" key="1">
    <source>
        <dbReference type="SAM" id="Phobius"/>
    </source>
</evidence>
<accession>A0ABV5XHA1</accession>
<evidence type="ECO:0000313" key="2">
    <source>
        <dbReference type="EMBL" id="MFB9781859.1"/>
    </source>
</evidence>
<dbReference type="EMBL" id="JBHMAS010000049">
    <property type="protein sequence ID" value="MFB9781859.1"/>
    <property type="molecule type" value="Genomic_DNA"/>
</dbReference>
<sequence>MSSDYFSNVAALIAGLITIGLFGLNTASSEGAGWGSLESASAD</sequence>
<keyword evidence="1" id="KW-1133">Transmembrane helix</keyword>
<keyword evidence="3" id="KW-1185">Reference proteome</keyword>